<evidence type="ECO:0000313" key="1">
    <source>
        <dbReference type="EMBL" id="VDP02518.1"/>
    </source>
</evidence>
<dbReference type="EMBL" id="UZAL01009735">
    <property type="protein sequence ID" value="VDP02518.1"/>
    <property type="molecule type" value="Genomic_DNA"/>
</dbReference>
<name>A0A183NPP9_9TREM</name>
<gene>
    <name evidence="1" type="ORF">SMTD_LOCUS4085</name>
</gene>
<evidence type="ECO:0000313" key="2">
    <source>
        <dbReference type="Proteomes" id="UP000269396"/>
    </source>
</evidence>
<accession>A0A183NPP9</accession>
<dbReference type="Proteomes" id="UP000269396">
    <property type="component" value="Unassembled WGS sequence"/>
</dbReference>
<sequence>MKMLSICAKSEQMWLQCVDQLNDLKITNYVRLSGFQPSVRLFQTPLNYGLLDIQIPFTINSENHMNDMLNERYVLSNSSDVTSMSNVKSSVKMRKSNVHHPKYFNVKEALHAIEVGLSDDAVSCLTDCKDSISLYRC</sequence>
<proteinExistence type="predicted"/>
<keyword evidence="2" id="KW-1185">Reference proteome</keyword>
<organism evidence="1 2">
    <name type="scientific">Schistosoma mattheei</name>
    <dbReference type="NCBI Taxonomy" id="31246"/>
    <lineage>
        <taxon>Eukaryota</taxon>
        <taxon>Metazoa</taxon>
        <taxon>Spiralia</taxon>
        <taxon>Lophotrochozoa</taxon>
        <taxon>Platyhelminthes</taxon>
        <taxon>Trematoda</taxon>
        <taxon>Digenea</taxon>
        <taxon>Strigeidida</taxon>
        <taxon>Schistosomatoidea</taxon>
        <taxon>Schistosomatidae</taxon>
        <taxon>Schistosoma</taxon>
    </lineage>
</organism>
<dbReference type="AlphaFoldDB" id="A0A183NPP9"/>
<reference evidence="1 2" key="1">
    <citation type="submission" date="2018-11" db="EMBL/GenBank/DDBJ databases">
        <authorList>
            <consortium name="Pathogen Informatics"/>
        </authorList>
    </citation>
    <scope>NUCLEOTIDE SEQUENCE [LARGE SCALE GENOMIC DNA]</scope>
    <source>
        <strain>Denwood</strain>
        <strain evidence="2">Zambia</strain>
    </source>
</reference>
<protein>
    <submittedName>
        <fullName evidence="1">Uncharacterized protein</fullName>
    </submittedName>
</protein>